<feature type="domain" description="FAD-binding FR-type" evidence="2">
    <location>
        <begin position="12"/>
        <end position="118"/>
    </location>
</feature>
<dbReference type="CDD" id="cd00207">
    <property type="entry name" value="fer2"/>
    <property type="match status" value="1"/>
</dbReference>
<evidence type="ECO:0000313" key="4">
    <source>
        <dbReference type="Proteomes" id="UP000186406"/>
    </source>
</evidence>
<dbReference type="InterPro" id="IPR006058">
    <property type="entry name" value="2Fe2S_fd_BS"/>
</dbReference>
<sequence>MTSGRSTTRMPVPPIAVRIAVIEALSATLRRFALEPADGAVLAPAAPGAHILVALDDGGGTVRRNAYSLIEPPDRLNRYEIIVRHAEASRGGSAYLHKRAGVGDILRVLPPQSAFPPVASARQHVMVSAGIGITPFLFYRRAFETTGGSWELHQCCRPDEATAFAGLADLDTEQRVHIHAGRGAFDLDAVLCRQPLGTHLYCCGPAGFMAAVRDRATALGWPPSRLHEERFGDTTAGTPFTAWLGRSRREITVGAHESLLEALETAGLEVPFLCRGGVCGACRVGVTEGGIDHRDRVLTEGERTAGDTLLACISRAAGSRLVLDL</sequence>
<dbReference type="PROSITE" id="PS51384">
    <property type="entry name" value="FAD_FR"/>
    <property type="match status" value="1"/>
</dbReference>
<proteinExistence type="predicted"/>
<dbReference type="STRING" id="1123029.SAMN02745172_01647"/>
<reference evidence="3 4" key="1">
    <citation type="submission" date="2016-12" db="EMBL/GenBank/DDBJ databases">
        <authorList>
            <person name="Song W.-J."/>
            <person name="Kurnit D.M."/>
        </authorList>
    </citation>
    <scope>NUCLEOTIDE SEQUENCE [LARGE SCALE GENOMIC DNA]</scope>
    <source>
        <strain evidence="3 4">DSM 19599</strain>
    </source>
</reference>
<organism evidence="3 4">
    <name type="scientific">Pseudoxanthobacter soli DSM 19599</name>
    <dbReference type="NCBI Taxonomy" id="1123029"/>
    <lineage>
        <taxon>Bacteria</taxon>
        <taxon>Pseudomonadati</taxon>
        <taxon>Pseudomonadota</taxon>
        <taxon>Alphaproteobacteria</taxon>
        <taxon>Hyphomicrobiales</taxon>
        <taxon>Segnochrobactraceae</taxon>
        <taxon>Pseudoxanthobacter</taxon>
    </lineage>
</organism>
<dbReference type="PANTHER" id="PTHR30212:SF2">
    <property type="entry name" value="PROTEIN YIIM"/>
    <property type="match status" value="1"/>
</dbReference>
<dbReference type="OrthoDB" id="9792185at2"/>
<dbReference type="Gene3D" id="3.40.50.80">
    <property type="entry name" value="Nucleotide-binding domain of ferredoxin-NADP reductase (FNR) module"/>
    <property type="match status" value="1"/>
</dbReference>
<dbReference type="Gene3D" id="2.40.30.10">
    <property type="entry name" value="Translation factors"/>
    <property type="match status" value="1"/>
</dbReference>
<dbReference type="Pfam" id="PF00111">
    <property type="entry name" value="Fer2"/>
    <property type="match status" value="1"/>
</dbReference>
<accession>A0A1M7ZHV7</accession>
<name>A0A1M7ZHV7_9HYPH</name>
<evidence type="ECO:0000313" key="3">
    <source>
        <dbReference type="EMBL" id="SHO64256.1"/>
    </source>
</evidence>
<keyword evidence="4" id="KW-1185">Reference proteome</keyword>
<dbReference type="InterPro" id="IPR036010">
    <property type="entry name" value="2Fe-2S_ferredoxin-like_sf"/>
</dbReference>
<dbReference type="InterPro" id="IPR017938">
    <property type="entry name" value="Riboflavin_synthase-like_b-brl"/>
</dbReference>
<dbReference type="InterPro" id="IPR001041">
    <property type="entry name" value="2Fe-2S_ferredoxin-type"/>
</dbReference>
<dbReference type="InterPro" id="IPR052353">
    <property type="entry name" value="Benzoxazolinone_Detox_Enz"/>
</dbReference>
<dbReference type="GO" id="GO:0016491">
    <property type="term" value="F:oxidoreductase activity"/>
    <property type="evidence" value="ECO:0007669"/>
    <property type="project" value="InterPro"/>
</dbReference>
<gene>
    <name evidence="3" type="ORF">SAMN02745172_01647</name>
</gene>
<protein>
    <submittedName>
        <fullName evidence="3">Ferredoxin-NADP reductase</fullName>
    </submittedName>
</protein>
<dbReference type="CDD" id="cd06185">
    <property type="entry name" value="PDR_like"/>
    <property type="match status" value="1"/>
</dbReference>
<dbReference type="PRINTS" id="PR00409">
    <property type="entry name" value="PHDIOXRDTASE"/>
</dbReference>
<evidence type="ECO:0000259" key="1">
    <source>
        <dbReference type="PROSITE" id="PS51085"/>
    </source>
</evidence>
<dbReference type="Proteomes" id="UP000186406">
    <property type="component" value="Unassembled WGS sequence"/>
</dbReference>
<dbReference type="SUPFAM" id="SSF63380">
    <property type="entry name" value="Riboflavin synthase domain-like"/>
    <property type="match status" value="1"/>
</dbReference>
<dbReference type="PANTHER" id="PTHR30212">
    <property type="entry name" value="PROTEIN YIIM"/>
    <property type="match status" value="1"/>
</dbReference>
<dbReference type="Gene3D" id="3.10.20.30">
    <property type="match status" value="1"/>
</dbReference>
<dbReference type="SUPFAM" id="SSF54292">
    <property type="entry name" value="2Fe-2S ferredoxin-like"/>
    <property type="match status" value="1"/>
</dbReference>
<dbReference type="AlphaFoldDB" id="A0A1M7ZHV7"/>
<dbReference type="PROSITE" id="PS51085">
    <property type="entry name" value="2FE2S_FER_2"/>
    <property type="match status" value="1"/>
</dbReference>
<dbReference type="InterPro" id="IPR039261">
    <property type="entry name" value="FNR_nucleotide-bd"/>
</dbReference>
<dbReference type="GO" id="GO:0051537">
    <property type="term" value="F:2 iron, 2 sulfur cluster binding"/>
    <property type="evidence" value="ECO:0007669"/>
    <property type="project" value="InterPro"/>
</dbReference>
<dbReference type="InterPro" id="IPR012675">
    <property type="entry name" value="Beta-grasp_dom_sf"/>
</dbReference>
<feature type="domain" description="2Fe-2S ferredoxin-type" evidence="1">
    <location>
        <begin position="238"/>
        <end position="325"/>
    </location>
</feature>
<dbReference type="InterPro" id="IPR017927">
    <property type="entry name" value="FAD-bd_FR_type"/>
</dbReference>
<dbReference type="PROSITE" id="PS00197">
    <property type="entry name" value="2FE2S_FER_1"/>
    <property type="match status" value="1"/>
</dbReference>
<evidence type="ECO:0000259" key="2">
    <source>
        <dbReference type="PROSITE" id="PS51384"/>
    </source>
</evidence>
<dbReference type="SUPFAM" id="SSF52343">
    <property type="entry name" value="Ferredoxin reductase-like, C-terminal NADP-linked domain"/>
    <property type="match status" value="1"/>
</dbReference>
<dbReference type="EMBL" id="FRXO01000003">
    <property type="protein sequence ID" value="SHO64256.1"/>
    <property type="molecule type" value="Genomic_DNA"/>
</dbReference>